<name>A0A3L7J4X0_9MICO</name>
<organism evidence="2 3">
    <name type="scientific">Mycetocola zhadangensis</name>
    <dbReference type="NCBI Taxonomy" id="1164595"/>
    <lineage>
        <taxon>Bacteria</taxon>
        <taxon>Bacillati</taxon>
        <taxon>Actinomycetota</taxon>
        <taxon>Actinomycetes</taxon>
        <taxon>Micrococcales</taxon>
        <taxon>Microbacteriaceae</taxon>
        <taxon>Mycetocola</taxon>
    </lineage>
</organism>
<dbReference type="Proteomes" id="UP000282460">
    <property type="component" value="Unassembled WGS sequence"/>
</dbReference>
<dbReference type="OrthoDB" id="4959273at2"/>
<dbReference type="RefSeq" id="WP_121659554.1">
    <property type="nucleotide sequence ID" value="NZ_BMEK01000002.1"/>
</dbReference>
<sequence length="676" mass="72436">MSTAWAGNNWQLIDQDGPLTMVGVTFGIGLLNEQVESAGSLSIALAALTSELTRPVELGAGETYVPEGLVELHTDTVSIAIRGSLDAVSASWRRLPVLFTGSIVSDDVLPLRPEQPVWPADLLVRTGRNAATLARWQLTAPDAHERARRLLAELNPSTGHVPVVFFTTDESLVGLGFPVQHDEGTAPAATWADGAPRRGGRTSNDGAGNSRNRAGLLPRPEEDVLASALLPRSAAGAVAADLLRAQLNATPANGRAGLTVRAIVVGLGVEYCVFLLADRVPDERTRRSVLGEFSRMLGLVPDPWIEIALAESSRVLSPRLERERALFGLDPVLPATSADIKRAITGAVETLHLALDLSAAELDNGSRLNLGGVAEDLKPLENYWAPNFDGEQEFHTLATDDVPSTSLMVTPNSIVVPVRRTGSEAGPAVQWDGVDTSRLLARVEDPVGTVTLIDEAMRNVSIAPNQFAHPDRVMRAVEEHLTGVARLSFLGEVQLPTAPPPAPREGRSRRRRVAPADRRRRAGVWAGLAVALGAVVAVNVVPTIFDTTVTEELTFGDTVRLANETEITASQFDVFFPRAEQPDYIVTAIVNFCAGSDSDMRDLPPEVQRTVSPDDFALVNEDGTEGRLLESDDQLSEGTLAAGECTTGEVVFISSTVFTPRIVYTNSAGDEVTWLE</sequence>
<keyword evidence="3" id="KW-1185">Reference proteome</keyword>
<evidence type="ECO:0000313" key="2">
    <source>
        <dbReference type="EMBL" id="RLQ84511.1"/>
    </source>
</evidence>
<evidence type="ECO:0000313" key="3">
    <source>
        <dbReference type="Proteomes" id="UP000282460"/>
    </source>
</evidence>
<proteinExistence type="predicted"/>
<feature type="compositionally biased region" description="Polar residues" evidence="1">
    <location>
        <begin position="201"/>
        <end position="212"/>
    </location>
</feature>
<reference evidence="2 3" key="1">
    <citation type="submission" date="2018-10" db="EMBL/GenBank/DDBJ databases">
        <authorList>
            <person name="Li J."/>
        </authorList>
    </citation>
    <scope>NUCLEOTIDE SEQUENCE [LARGE SCALE GENOMIC DNA]</scope>
    <source>
        <strain evidence="2 3">ZD1-4</strain>
    </source>
</reference>
<dbReference type="EMBL" id="RCWJ01000002">
    <property type="protein sequence ID" value="RLQ84511.1"/>
    <property type="molecule type" value="Genomic_DNA"/>
</dbReference>
<gene>
    <name evidence="2" type="ORF">D9V28_10060</name>
</gene>
<comment type="caution">
    <text evidence="2">The sequence shown here is derived from an EMBL/GenBank/DDBJ whole genome shotgun (WGS) entry which is preliminary data.</text>
</comment>
<feature type="compositionally biased region" description="Basic residues" evidence="1">
    <location>
        <begin position="507"/>
        <end position="516"/>
    </location>
</feature>
<feature type="region of interest" description="Disordered" evidence="1">
    <location>
        <begin position="495"/>
        <end position="516"/>
    </location>
</feature>
<evidence type="ECO:0000256" key="1">
    <source>
        <dbReference type="SAM" id="MobiDB-lite"/>
    </source>
</evidence>
<accession>A0A3L7J4X0</accession>
<feature type="region of interest" description="Disordered" evidence="1">
    <location>
        <begin position="184"/>
        <end position="216"/>
    </location>
</feature>
<dbReference type="AlphaFoldDB" id="A0A3L7J4X0"/>
<protein>
    <submittedName>
        <fullName evidence="2">Uncharacterized protein</fullName>
    </submittedName>
</protein>